<organism evidence="2 5">
    <name type="scientific">Acidiplasma aeolicum</name>
    <dbReference type="NCBI Taxonomy" id="507754"/>
    <lineage>
        <taxon>Archaea</taxon>
        <taxon>Methanobacteriati</taxon>
        <taxon>Thermoplasmatota</taxon>
        <taxon>Thermoplasmata</taxon>
        <taxon>Thermoplasmatales</taxon>
        <taxon>Ferroplasmaceae</taxon>
        <taxon>Acidiplasma</taxon>
    </lineage>
</organism>
<keyword evidence="1" id="KW-1133">Transmembrane helix</keyword>
<feature type="transmembrane region" description="Helical" evidence="1">
    <location>
        <begin position="5"/>
        <end position="25"/>
    </location>
</feature>
<accession>A0A0P9F446</accession>
<dbReference type="EMBL" id="LKBG01000264">
    <property type="protein sequence ID" value="KQB33980.1"/>
    <property type="molecule type" value="Genomic_DNA"/>
</dbReference>
<proteinExistence type="predicted"/>
<keyword evidence="1" id="KW-0472">Membrane</keyword>
<evidence type="ECO:0000313" key="3">
    <source>
        <dbReference type="EMBL" id="KQB33980.1"/>
    </source>
</evidence>
<reference evidence="2 5" key="1">
    <citation type="submission" date="2015-09" db="EMBL/GenBank/DDBJ databases">
        <title>Draft genome sequence of Acidiplasma aeolicum DSM 18409.</title>
        <authorList>
            <person name="Hemp J."/>
        </authorList>
    </citation>
    <scope>NUCLEOTIDE SEQUENCE [LARGE SCALE GENOMIC DNA]</scope>
    <source>
        <strain evidence="2 5">V</strain>
    </source>
</reference>
<evidence type="ECO:0000256" key="1">
    <source>
        <dbReference type="SAM" id="Phobius"/>
    </source>
</evidence>
<dbReference type="AlphaFoldDB" id="A0A0P9F446"/>
<name>A0A0P9F446_9ARCH</name>
<evidence type="ECO:0000313" key="2">
    <source>
        <dbReference type="EMBL" id="KPV46417.1"/>
    </source>
</evidence>
<evidence type="ECO:0000313" key="5">
    <source>
        <dbReference type="Proteomes" id="UP000050515"/>
    </source>
</evidence>
<comment type="caution">
    <text evidence="2">The sequence shown here is derived from an EMBL/GenBank/DDBJ whole genome shotgun (WGS) entry which is preliminary data.</text>
</comment>
<dbReference type="RefSeq" id="WP_048101996.1">
    <property type="nucleotide sequence ID" value="NZ_JBBYJF010000001.1"/>
</dbReference>
<sequence length="183" mass="20070">MNKKIVSIGLIILVIGAALFIVGSYESGLNVQKYTHTEVSLYKKGEYITENMTLKSGYEILIEGGPSNAGLINSKNLSQVNSTNLVKYEYGSKYYEAVGSDKVFGNMPAGTYTYVMFNSTKPSLKYEYAPVSAIEGYGVMVIIGLITGLAGFIILIVGVIKKPKRPQKDIYDIDNLDDLNNIK</sequence>
<dbReference type="GeneID" id="84221969"/>
<feature type="transmembrane region" description="Helical" evidence="1">
    <location>
        <begin position="137"/>
        <end position="160"/>
    </location>
</feature>
<evidence type="ECO:0000313" key="4">
    <source>
        <dbReference type="Proteomes" id="UP000050320"/>
    </source>
</evidence>
<dbReference type="EMBL" id="LJCQ01000251">
    <property type="protein sequence ID" value="KPV46417.1"/>
    <property type="molecule type" value="Genomic_DNA"/>
</dbReference>
<dbReference type="Proteomes" id="UP000050320">
    <property type="component" value="Unassembled WGS sequence"/>
</dbReference>
<gene>
    <name evidence="3" type="ORF">AOG54_01590</name>
    <name evidence="2" type="ORF">SE19_05595</name>
</gene>
<keyword evidence="1" id="KW-0812">Transmembrane</keyword>
<protein>
    <submittedName>
        <fullName evidence="2">Uncharacterized protein</fullName>
    </submittedName>
</protein>
<reference evidence="3 4" key="2">
    <citation type="submission" date="2015-09" db="EMBL/GenBank/DDBJ databases">
        <title>Heavy metals and arsenic resistance mechanisms in polyextremophilic archaea of the family Ferroplasmaceae.</title>
        <authorList>
            <person name="Bulaev A.G."/>
            <person name="Kanygina A.V."/>
        </authorList>
    </citation>
    <scope>NUCLEOTIDE SEQUENCE [LARGE SCALE GENOMIC DNA]</scope>
    <source>
        <strain evidence="3 4">VT</strain>
    </source>
</reference>
<keyword evidence="4" id="KW-1185">Reference proteome</keyword>
<dbReference type="PATRIC" id="fig|507754.4.peg.1662"/>
<dbReference type="Proteomes" id="UP000050515">
    <property type="component" value="Unassembled WGS sequence"/>
</dbReference>